<protein>
    <recommendedName>
        <fullName evidence="3">DUF4440 domain-containing protein</fullName>
    </recommendedName>
</protein>
<evidence type="ECO:0000313" key="1">
    <source>
        <dbReference type="EMBL" id="MBC3935763.1"/>
    </source>
</evidence>
<organism evidence="1 2">
    <name type="scientific">Undibacterium rugosum</name>
    <dbReference type="NCBI Taxonomy" id="2762291"/>
    <lineage>
        <taxon>Bacteria</taxon>
        <taxon>Pseudomonadati</taxon>
        <taxon>Pseudomonadota</taxon>
        <taxon>Betaproteobacteria</taxon>
        <taxon>Burkholderiales</taxon>
        <taxon>Oxalobacteraceae</taxon>
        <taxon>Undibacterium</taxon>
    </lineage>
</organism>
<name>A0A923KZB6_9BURK</name>
<reference evidence="1" key="1">
    <citation type="submission" date="2020-08" db="EMBL/GenBank/DDBJ databases">
        <title>Novel species isolated from subtropical streams in China.</title>
        <authorList>
            <person name="Lu H."/>
        </authorList>
    </citation>
    <scope>NUCLEOTIDE SEQUENCE</scope>
    <source>
        <strain evidence="1">CY7W</strain>
    </source>
</reference>
<proteinExistence type="predicted"/>
<gene>
    <name evidence="1" type="ORF">H8K47_10365</name>
</gene>
<sequence>MRRGNDVYGAIVSGDHEFYSTKAGNIVNKTFRSSFTHLLLLKDGIWKIARIYSYDHQRVVETEK</sequence>
<comment type="caution">
    <text evidence="1">The sequence shown here is derived from an EMBL/GenBank/DDBJ whole genome shotgun (WGS) entry which is preliminary data.</text>
</comment>
<accession>A0A923KZB6</accession>
<evidence type="ECO:0008006" key="3">
    <source>
        <dbReference type="Google" id="ProtNLM"/>
    </source>
</evidence>
<dbReference type="RefSeq" id="WP_186881323.1">
    <property type="nucleotide sequence ID" value="NZ_JACOGG010000009.1"/>
</dbReference>
<keyword evidence="2" id="KW-1185">Reference proteome</keyword>
<evidence type="ECO:0000313" key="2">
    <source>
        <dbReference type="Proteomes" id="UP000612361"/>
    </source>
</evidence>
<dbReference type="Proteomes" id="UP000612361">
    <property type="component" value="Unassembled WGS sequence"/>
</dbReference>
<dbReference type="AlphaFoldDB" id="A0A923KZB6"/>
<dbReference type="EMBL" id="JACOGG010000009">
    <property type="protein sequence ID" value="MBC3935763.1"/>
    <property type="molecule type" value="Genomic_DNA"/>
</dbReference>